<dbReference type="OrthoDB" id="517867at2"/>
<evidence type="ECO:0000313" key="4">
    <source>
        <dbReference type="Proteomes" id="UP000471435"/>
    </source>
</evidence>
<dbReference type="SUPFAM" id="SSF55021">
    <property type="entry name" value="ACT-like"/>
    <property type="match status" value="2"/>
</dbReference>
<keyword evidence="4" id="KW-1185">Reference proteome</keyword>
<dbReference type="PANTHER" id="PTHR39199">
    <property type="entry name" value="BLR5128 PROTEIN"/>
    <property type="match status" value="1"/>
</dbReference>
<name>A0A6I4V4A3_9SPHN</name>
<dbReference type="Pfam" id="PF10000">
    <property type="entry name" value="ACT_3"/>
    <property type="match status" value="1"/>
</dbReference>
<dbReference type="InterPro" id="IPR018717">
    <property type="entry name" value="DUF2241"/>
</dbReference>
<organism evidence="3 4">
    <name type="scientific">Pontixanthobacter luteolus</name>
    <dbReference type="NCBI Taxonomy" id="295089"/>
    <lineage>
        <taxon>Bacteria</taxon>
        <taxon>Pseudomonadati</taxon>
        <taxon>Pseudomonadota</taxon>
        <taxon>Alphaproteobacteria</taxon>
        <taxon>Sphingomonadales</taxon>
        <taxon>Erythrobacteraceae</taxon>
        <taxon>Pontixanthobacter</taxon>
    </lineage>
</organism>
<evidence type="ECO:0000313" key="3">
    <source>
        <dbReference type="EMBL" id="MXP48458.1"/>
    </source>
</evidence>
<accession>A0A6I4V4A3</accession>
<protein>
    <submittedName>
        <fullName evidence="3">ACT domain-containing protein</fullName>
    </submittedName>
</protein>
<dbReference type="EMBL" id="WTYP01000002">
    <property type="protein sequence ID" value="MXP48458.1"/>
    <property type="molecule type" value="Genomic_DNA"/>
</dbReference>
<sequence length="135" mass="14364">MMAQVRDPAAMIAQMSPLLDQVRWCFVTVSNPGQAIELMRRALATFREEEGLSLIVPADAAHEADLAAASYRRIILQVHSALDGVGLTAAVSTALADAGIACNVVAAFHHDHIFVPEEYAEQALAILERLAASAG</sequence>
<feature type="domain" description="CASTOR ACT" evidence="2">
    <location>
        <begin position="74"/>
        <end position="129"/>
    </location>
</feature>
<gene>
    <name evidence="3" type="ORF">GRI43_13785</name>
</gene>
<dbReference type="Gene3D" id="3.30.2130.10">
    <property type="entry name" value="VC0802-like"/>
    <property type="match status" value="1"/>
</dbReference>
<dbReference type="InterPro" id="IPR027795">
    <property type="entry name" value="CASTOR_ACT_dom"/>
</dbReference>
<evidence type="ECO:0000259" key="1">
    <source>
        <dbReference type="Pfam" id="PF10000"/>
    </source>
</evidence>
<proteinExistence type="predicted"/>
<dbReference type="Proteomes" id="UP000471435">
    <property type="component" value="Unassembled WGS sequence"/>
</dbReference>
<reference evidence="3 4" key="1">
    <citation type="submission" date="2019-12" db="EMBL/GenBank/DDBJ databases">
        <title>Genomic-based taxomic classification of the family Erythrobacteraceae.</title>
        <authorList>
            <person name="Xu L."/>
        </authorList>
    </citation>
    <scope>NUCLEOTIDE SEQUENCE [LARGE SCALE GENOMIC DNA]</scope>
    <source>
        <strain evidence="3 4">SW-109</strain>
    </source>
</reference>
<dbReference type="PANTHER" id="PTHR39199:SF1">
    <property type="entry name" value="BLR5128 PROTEIN"/>
    <property type="match status" value="1"/>
</dbReference>
<dbReference type="AlphaFoldDB" id="A0A6I4V4A3"/>
<evidence type="ECO:0000259" key="2">
    <source>
        <dbReference type="Pfam" id="PF13840"/>
    </source>
</evidence>
<comment type="caution">
    <text evidence="3">The sequence shown here is derived from an EMBL/GenBank/DDBJ whole genome shotgun (WGS) entry which is preliminary data.</text>
</comment>
<feature type="domain" description="DUF2241" evidence="1">
    <location>
        <begin position="10"/>
        <end position="69"/>
    </location>
</feature>
<dbReference type="Pfam" id="PF13840">
    <property type="entry name" value="ACT_7"/>
    <property type="match status" value="1"/>
</dbReference>
<dbReference type="InterPro" id="IPR045865">
    <property type="entry name" value="ACT-like_dom_sf"/>
</dbReference>